<evidence type="ECO:0000313" key="4">
    <source>
        <dbReference type="Proteomes" id="UP000198217"/>
    </source>
</evidence>
<accession>A0A1C5HJS0</accession>
<dbReference type="Proteomes" id="UP000198217">
    <property type="component" value="Chromosome I"/>
</dbReference>
<protein>
    <submittedName>
        <fullName evidence="3">Septum formation</fullName>
    </submittedName>
</protein>
<dbReference type="EMBL" id="LT607750">
    <property type="protein sequence ID" value="SCG45771.1"/>
    <property type="molecule type" value="Genomic_DNA"/>
</dbReference>
<proteinExistence type="predicted"/>
<dbReference type="AlphaFoldDB" id="A0A1C5HJS0"/>
<name>A0A1C5HJS0_9ACTN</name>
<sequence length="294" mass="31986">MRRQPHLVVAAALTAVLVSGCAAPPAGTDGELVDDWRELPAAQQFTPRAGDCHAVADPTVENHQPVDCRQPYVLETIHVGTFTGELAERPIPPRFHSAVMRPAFAECDAKARAFVGGDWRDGRLGVQAVPPSVPGWQGGARWFRCDLFVLSGHSSANGSPDSIMKQAGSLRDVLTGTSPLALTCFDLDDWYALDPVGCADPHRYEYVGIWTTPVQRRADVDRDPEAVHARCRTLVYRYAKVPAGREVRTGTTYRLPSEQGWARGDRGVRCFFWSGGPAINRSVRGSGASAIKIP</sequence>
<dbReference type="Pfam" id="PF13845">
    <property type="entry name" value="Septum_form"/>
    <property type="match status" value="1"/>
</dbReference>
<dbReference type="RefSeq" id="WP_088993275.1">
    <property type="nucleotide sequence ID" value="NZ_LT607750.1"/>
</dbReference>
<feature type="chain" id="PRO_5008717772" evidence="1">
    <location>
        <begin position="23"/>
        <end position="294"/>
    </location>
</feature>
<dbReference type="PROSITE" id="PS51257">
    <property type="entry name" value="PROKAR_LIPOPROTEIN"/>
    <property type="match status" value="1"/>
</dbReference>
<evidence type="ECO:0000313" key="3">
    <source>
        <dbReference type="EMBL" id="SCG45771.1"/>
    </source>
</evidence>
<feature type="domain" description="Septum formation-related" evidence="2">
    <location>
        <begin position="49"/>
        <end position="270"/>
    </location>
</feature>
<feature type="signal peptide" evidence="1">
    <location>
        <begin position="1"/>
        <end position="22"/>
    </location>
</feature>
<reference evidence="3 4" key="1">
    <citation type="submission" date="2016-06" db="EMBL/GenBank/DDBJ databases">
        <authorList>
            <person name="Kjaerup R.B."/>
            <person name="Dalgaard T.S."/>
            <person name="Juul-Madsen H.R."/>
        </authorList>
    </citation>
    <scope>NUCLEOTIDE SEQUENCE [LARGE SCALE GENOMIC DNA]</scope>
    <source>
        <strain evidence="3 4">DSM 43904</strain>
    </source>
</reference>
<gene>
    <name evidence="3" type="ORF">GA0070609_1677</name>
</gene>
<evidence type="ECO:0000256" key="1">
    <source>
        <dbReference type="SAM" id="SignalP"/>
    </source>
</evidence>
<organism evidence="3 4">
    <name type="scientific">Micromonospora echinaurantiaca</name>
    <dbReference type="NCBI Taxonomy" id="47857"/>
    <lineage>
        <taxon>Bacteria</taxon>
        <taxon>Bacillati</taxon>
        <taxon>Actinomycetota</taxon>
        <taxon>Actinomycetes</taxon>
        <taxon>Micromonosporales</taxon>
        <taxon>Micromonosporaceae</taxon>
        <taxon>Micromonospora</taxon>
    </lineage>
</organism>
<dbReference type="InterPro" id="IPR026004">
    <property type="entry name" value="Septum_form"/>
</dbReference>
<keyword evidence="4" id="KW-1185">Reference proteome</keyword>
<evidence type="ECO:0000259" key="2">
    <source>
        <dbReference type="Pfam" id="PF13845"/>
    </source>
</evidence>
<keyword evidence="1" id="KW-0732">Signal</keyword>